<dbReference type="PANTHER" id="PTHR39515">
    <property type="entry name" value="CONSERVED PROTEIN"/>
    <property type="match status" value="1"/>
</dbReference>
<dbReference type="OrthoDB" id="5148120at2"/>
<gene>
    <name evidence="3" type="ORF">SAMN05216499_11088</name>
</gene>
<evidence type="ECO:0000256" key="1">
    <source>
        <dbReference type="SAM" id="MobiDB-lite"/>
    </source>
</evidence>
<dbReference type="InterPro" id="IPR052526">
    <property type="entry name" value="HTH-type_Bedaq_tolerance"/>
</dbReference>
<dbReference type="GO" id="GO:0003700">
    <property type="term" value="F:DNA-binding transcription factor activity"/>
    <property type="evidence" value="ECO:0007669"/>
    <property type="project" value="InterPro"/>
</dbReference>
<dbReference type="SMART" id="SM00347">
    <property type="entry name" value="HTH_MARR"/>
    <property type="match status" value="1"/>
</dbReference>
<dbReference type="Proteomes" id="UP000184111">
    <property type="component" value="Unassembled WGS sequence"/>
</dbReference>
<evidence type="ECO:0000259" key="2">
    <source>
        <dbReference type="PROSITE" id="PS50995"/>
    </source>
</evidence>
<keyword evidence="4" id="KW-1185">Reference proteome</keyword>
<evidence type="ECO:0000313" key="4">
    <source>
        <dbReference type="Proteomes" id="UP000184111"/>
    </source>
</evidence>
<dbReference type="EMBL" id="FRBI01000010">
    <property type="protein sequence ID" value="SHM33541.1"/>
    <property type="molecule type" value="Genomic_DNA"/>
</dbReference>
<dbReference type="AlphaFoldDB" id="A0A1M7HYB6"/>
<feature type="region of interest" description="Disordered" evidence="1">
    <location>
        <begin position="1"/>
        <end position="34"/>
    </location>
</feature>
<organism evidence="3 4">
    <name type="scientific">Actinacidiphila paucisporea</name>
    <dbReference type="NCBI Taxonomy" id="310782"/>
    <lineage>
        <taxon>Bacteria</taxon>
        <taxon>Bacillati</taxon>
        <taxon>Actinomycetota</taxon>
        <taxon>Actinomycetes</taxon>
        <taxon>Kitasatosporales</taxon>
        <taxon>Streptomycetaceae</taxon>
        <taxon>Actinacidiphila</taxon>
    </lineage>
</organism>
<dbReference type="Gene3D" id="1.10.10.10">
    <property type="entry name" value="Winged helix-like DNA-binding domain superfamily/Winged helix DNA-binding domain"/>
    <property type="match status" value="1"/>
</dbReference>
<dbReference type="PANTHER" id="PTHR39515:SF2">
    <property type="entry name" value="HTH-TYPE TRANSCRIPTIONAL REGULATOR RV0880"/>
    <property type="match status" value="1"/>
</dbReference>
<dbReference type="RefSeq" id="WP_079189815.1">
    <property type="nucleotide sequence ID" value="NZ_FRBI01000010.1"/>
</dbReference>
<dbReference type="InterPro" id="IPR036388">
    <property type="entry name" value="WH-like_DNA-bd_sf"/>
</dbReference>
<reference evidence="3 4" key="1">
    <citation type="submission" date="2016-11" db="EMBL/GenBank/DDBJ databases">
        <authorList>
            <person name="Jaros S."/>
            <person name="Januszkiewicz K."/>
            <person name="Wedrychowicz H."/>
        </authorList>
    </citation>
    <scope>NUCLEOTIDE SEQUENCE [LARGE SCALE GENOMIC DNA]</scope>
    <source>
        <strain evidence="3 4">CGMCC 4.2025</strain>
    </source>
</reference>
<dbReference type="Pfam" id="PF01047">
    <property type="entry name" value="MarR"/>
    <property type="match status" value="1"/>
</dbReference>
<dbReference type="PROSITE" id="PS50995">
    <property type="entry name" value="HTH_MARR_2"/>
    <property type="match status" value="1"/>
</dbReference>
<dbReference type="InterPro" id="IPR000835">
    <property type="entry name" value="HTH_MarR-typ"/>
</dbReference>
<proteinExistence type="predicted"/>
<evidence type="ECO:0000313" key="3">
    <source>
        <dbReference type="EMBL" id="SHM33541.1"/>
    </source>
</evidence>
<protein>
    <submittedName>
        <fullName evidence="3">Transcriptional regulator, MarR family</fullName>
    </submittedName>
</protein>
<accession>A0A1M7HYB6</accession>
<dbReference type="STRING" id="310782.SAMN05216499_11088"/>
<feature type="domain" description="HTH marR-type" evidence="2">
    <location>
        <begin position="30"/>
        <end position="163"/>
    </location>
</feature>
<dbReference type="InterPro" id="IPR036390">
    <property type="entry name" value="WH_DNA-bd_sf"/>
</dbReference>
<sequence length="168" mass="17890">MAASSTDPEPDPRTDTDTDPADAPPADSGPARIAADLRAAIGPLVRRLRQFRPDEELTLSQTSALVRLDREGPATGSELAAGEGVRPQSMAAILAVLYERGLVSRDPDPADGRRIVVSLSAAGREGLRGARREKGLRLTRAIADELTPEEQAVLAAALPLLERITRRV</sequence>
<dbReference type="SUPFAM" id="SSF46785">
    <property type="entry name" value="Winged helix' DNA-binding domain"/>
    <property type="match status" value="1"/>
</dbReference>
<dbReference type="Gene3D" id="1.10.287.100">
    <property type="match status" value="1"/>
</dbReference>
<name>A0A1M7HYB6_9ACTN</name>